<protein>
    <submittedName>
        <fullName evidence="1">Uncharacterized protein</fullName>
    </submittedName>
</protein>
<sequence length="246" mass="27039">MFDKLGKAVGQLETGWLAPHERPILVRWPGHVLSTIGNSRHIPHVAQGPVPPTRAPQLRTELHPVVREGRFWNDEWVHDTAVWGWAYAQRPDHLAIRLADHCVAGRAASTLVLTTHRLAVVIETSLLGEPTPEPGDEPETGRGILGKALTLAKSFRSDEGGDDKASRSEAPVVATLWETPVNAIRGFRPLDKGRSVSVVEYLVIDFVDGSVLEFAAPHVSQDTQHIDKCFQRLSSPDPTAPPIQPR</sequence>
<gene>
    <name evidence="1" type="ORF">SAMN05444320_11532</name>
</gene>
<evidence type="ECO:0000313" key="2">
    <source>
        <dbReference type="Proteomes" id="UP000184501"/>
    </source>
</evidence>
<dbReference type="STRING" id="2017.SAMN05444320_11532"/>
<accession>A0A1M5N8H3</accession>
<evidence type="ECO:0000313" key="1">
    <source>
        <dbReference type="EMBL" id="SHG85844.1"/>
    </source>
</evidence>
<proteinExistence type="predicted"/>
<dbReference type="EMBL" id="FQVN01000015">
    <property type="protein sequence ID" value="SHG85844.1"/>
    <property type="molecule type" value="Genomic_DNA"/>
</dbReference>
<dbReference type="Proteomes" id="UP000184501">
    <property type="component" value="Unassembled WGS sequence"/>
</dbReference>
<reference evidence="1 2" key="1">
    <citation type="submission" date="2016-11" db="EMBL/GenBank/DDBJ databases">
        <authorList>
            <person name="Jaros S."/>
            <person name="Januszkiewicz K."/>
            <person name="Wedrychowicz H."/>
        </authorList>
    </citation>
    <scope>NUCLEOTIDE SEQUENCE [LARGE SCALE GENOMIC DNA]</scope>
    <source>
        <strain evidence="1 2">DSM 44523</strain>
    </source>
</reference>
<organism evidence="1 2">
    <name type="scientific">Streptoalloteichus hindustanus</name>
    <dbReference type="NCBI Taxonomy" id="2017"/>
    <lineage>
        <taxon>Bacteria</taxon>
        <taxon>Bacillati</taxon>
        <taxon>Actinomycetota</taxon>
        <taxon>Actinomycetes</taxon>
        <taxon>Pseudonocardiales</taxon>
        <taxon>Pseudonocardiaceae</taxon>
        <taxon>Streptoalloteichus</taxon>
    </lineage>
</organism>
<dbReference type="AlphaFoldDB" id="A0A1M5N8H3"/>
<name>A0A1M5N8H3_STRHI</name>
<keyword evidence="2" id="KW-1185">Reference proteome</keyword>